<dbReference type="GO" id="GO:0003676">
    <property type="term" value="F:nucleic acid binding"/>
    <property type="evidence" value="ECO:0007669"/>
    <property type="project" value="InterPro"/>
</dbReference>
<dbReference type="PANTHER" id="PTHR28582">
    <property type="entry name" value="TRNA-SPLICING ENDONUCLEASE SUBUNIT SEN15"/>
    <property type="match status" value="1"/>
</dbReference>
<feature type="region of interest" description="Disordered" evidence="3">
    <location>
        <begin position="151"/>
        <end position="171"/>
    </location>
</feature>
<dbReference type="AlphaFoldDB" id="A0A401SNJ2"/>
<sequence>MDVETECEPEDPSPSPAAEGDKEEQWRGPRPRDHPKYTEMMALDIADSTQVYTAFLVFLDLLEARNWKDVIYKGSEELQLIYLQGCPGEQEEMELVVPMPIHMTLSHERIRQIMECVCDQSKKEFTLAIVDSDSTVVYYQFTNGFVIPDPPDSVEEVDSRQSRKRQKKFRR</sequence>
<evidence type="ECO:0000256" key="2">
    <source>
        <dbReference type="ARBA" id="ARBA00022694"/>
    </source>
</evidence>
<protein>
    <recommendedName>
        <fullName evidence="4">tRNA-splicing endonuclease subunit Sen15 domain-containing protein</fullName>
    </recommendedName>
</protein>
<dbReference type="Gene3D" id="3.40.1350.10">
    <property type="match status" value="1"/>
</dbReference>
<dbReference type="EMBL" id="BEZZ01000402">
    <property type="protein sequence ID" value="GCC31969.1"/>
    <property type="molecule type" value="Genomic_DNA"/>
</dbReference>
<feature type="domain" description="tRNA-splicing endonuclease subunit Sen15" evidence="4">
    <location>
        <begin position="56"/>
        <end position="150"/>
    </location>
</feature>
<dbReference type="GO" id="GO:0005634">
    <property type="term" value="C:nucleus"/>
    <property type="evidence" value="ECO:0007669"/>
    <property type="project" value="UniProtKB-ARBA"/>
</dbReference>
<proteinExistence type="inferred from homology"/>
<dbReference type="Proteomes" id="UP000287033">
    <property type="component" value="Unassembled WGS sequence"/>
</dbReference>
<comment type="similarity">
    <text evidence="1">Belongs to the SEN15 family.</text>
</comment>
<feature type="compositionally biased region" description="Basic residues" evidence="3">
    <location>
        <begin position="162"/>
        <end position="171"/>
    </location>
</feature>
<feature type="region of interest" description="Disordered" evidence="3">
    <location>
        <begin position="1"/>
        <end position="34"/>
    </location>
</feature>
<comment type="caution">
    <text evidence="5">The sequence shown here is derived from an EMBL/GenBank/DDBJ whole genome shotgun (WGS) entry which is preliminary data.</text>
</comment>
<dbReference type="GO" id="GO:0006388">
    <property type="term" value="P:tRNA splicing, via endonucleolytic cleavage and ligation"/>
    <property type="evidence" value="ECO:0007669"/>
    <property type="project" value="InterPro"/>
</dbReference>
<feature type="compositionally biased region" description="Acidic residues" evidence="3">
    <location>
        <begin position="1"/>
        <end position="11"/>
    </location>
</feature>
<dbReference type="STRING" id="137246.A0A401SNJ2"/>
<dbReference type="OMA" id="ICHPSYY"/>
<evidence type="ECO:0000313" key="5">
    <source>
        <dbReference type="EMBL" id="GCC31969.1"/>
    </source>
</evidence>
<evidence type="ECO:0000256" key="1">
    <source>
        <dbReference type="ARBA" id="ARBA00006091"/>
    </source>
</evidence>
<dbReference type="InterPro" id="IPR011856">
    <property type="entry name" value="tRNA_endonuc-like_dom_sf"/>
</dbReference>
<evidence type="ECO:0000313" key="6">
    <source>
        <dbReference type="Proteomes" id="UP000287033"/>
    </source>
</evidence>
<name>A0A401SNJ2_CHIPU</name>
<dbReference type="Pfam" id="PF09631">
    <property type="entry name" value="Sen15"/>
    <property type="match status" value="1"/>
</dbReference>
<dbReference type="OrthoDB" id="10002170at2759"/>
<organism evidence="5 6">
    <name type="scientific">Chiloscyllium punctatum</name>
    <name type="common">Brownbanded bambooshark</name>
    <name type="synonym">Hemiscyllium punctatum</name>
    <dbReference type="NCBI Taxonomy" id="137246"/>
    <lineage>
        <taxon>Eukaryota</taxon>
        <taxon>Metazoa</taxon>
        <taxon>Chordata</taxon>
        <taxon>Craniata</taxon>
        <taxon>Vertebrata</taxon>
        <taxon>Chondrichthyes</taxon>
        <taxon>Elasmobranchii</taxon>
        <taxon>Galeomorphii</taxon>
        <taxon>Galeoidea</taxon>
        <taxon>Orectolobiformes</taxon>
        <taxon>Hemiscylliidae</taxon>
        <taxon>Chiloscyllium</taxon>
    </lineage>
</organism>
<feature type="compositionally biased region" description="Basic and acidic residues" evidence="3">
    <location>
        <begin position="19"/>
        <end position="34"/>
    </location>
</feature>
<evidence type="ECO:0000259" key="4">
    <source>
        <dbReference type="Pfam" id="PF09631"/>
    </source>
</evidence>
<dbReference type="InterPro" id="IPR036167">
    <property type="entry name" value="tRNA_intron_Endo_cat-like_sf"/>
</dbReference>
<evidence type="ECO:0000256" key="3">
    <source>
        <dbReference type="SAM" id="MobiDB-lite"/>
    </source>
</evidence>
<keyword evidence="2" id="KW-0819">tRNA processing</keyword>
<reference evidence="5 6" key="1">
    <citation type="journal article" date="2018" name="Nat. Ecol. Evol.">
        <title>Shark genomes provide insights into elasmobranch evolution and the origin of vertebrates.</title>
        <authorList>
            <person name="Hara Y"/>
            <person name="Yamaguchi K"/>
            <person name="Onimaru K"/>
            <person name="Kadota M"/>
            <person name="Koyanagi M"/>
            <person name="Keeley SD"/>
            <person name="Tatsumi K"/>
            <person name="Tanaka K"/>
            <person name="Motone F"/>
            <person name="Kageyama Y"/>
            <person name="Nozu R"/>
            <person name="Adachi N"/>
            <person name="Nishimura O"/>
            <person name="Nakagawa R"/>
            <person name="Tanegashima C"/>
            <person name="Kiyatake I"/>
            <person name="Matsumoto R"/>
            <person name="Murakumo K"/>
            <person name="Nishida K"/>
            <person name="Terakita A"/>
            <person name="Kuratani S"/>
            <person name="Sato K"/>
            <person name="Hyodo S Kuraku.S."/>
        </authorList>
    </citation>
    <scope>NUCLEOTIDE SEQUENCE [LARGE SCALE GENOMIC DNA]</scope>
</reference>
<keyword evidence="6" id="KW-1185">Reference proteome</keyword>
<dbReference type="InterPro" id="IPR018593">
    <property type="entry name" value="tRNA-endonuc_su_Sen15"/>
</dbReference>
<accession>A0A401SNJ2</accession>
<dbReference type="SUPFAM" id="SSF53032">
    <property type="entry name" value="tRNA-intron endonuclease catalytic domain-like"/>
    <property type="match status" value="1"/>
</dbReference>
<gene>
    <name evidence="5" type="ORF">chiPu_0010429</name>
</gene>
<dbReference type="PANTHER" id="PTHR28582:SF1">
    <property type="entry name" value="TRNA-SPLICING ENDONUCLEASE SUBUNIT SEN15"/>
    <property type="match status" value="1"/>
</dbReference>